<protein>
    <recommendedName>
        <fullName evidence="3">Carboxypeptidase regulatory-like domain-containing protein</fullName>
    </recommendedName>
</protein>
<accession>A0A518B016</accession>
<organism evidence="1 2">
    <name type="scientific">Kolteria novifilia</name>
    <dbReference type="NCBI Taxonomy" id="2527975"/>
    <lineage>
        <taxon>Bacteria</taxon>
        <taxon>Pseudomonadati</taxon>
        <taxon>Planctomycetota</taxon>
        <taxon>Planctomycetia</taxon>
        <taxon>Kolteriales</taxon>
        <taxon>Kolteriaceae</taxon>
        <taxon>Kolteria</taxon>
    </lineage>
</organism>
<evidence type="ECO:0008006" key="3">
    <source>
        <dbReference type="Google" id="ProtNLM"/>
    </source>
</evidence>
<dbReference type="AlphaFoldDB" id="A0A518B016"/>
<name>A0A518B016_9BACT</name>
<gene>
    <name evidence="1" type="ORF">Pan216_11660</name>
</gene>
<dbReference type="Proteomes" id="UP000317093">
    <property type="component" value="Chromosome"/>
</dbReference>
<evidence type="ECO:0000313" key="1">
    <source>
        <dbReference type="EMBL" id="QDU60327.1"/>
    </source>
</evidence>
<keyword evidence="2" id="KW-1185">Reference proteome</keyword>
<proteinExistence type="predicted"/>
<reference evidence="1 2" key="1">
    <citation type="submission" date="2019-02" db="EMBL/GenBank/DDBJ databases">
        <title>Deep-cultivation of Planctomycetes and their phenomic and genomic characterization uncovers novel biology.</title>
        <authorList>
            <person name="Wiegand S."/>
            <person name="Jogler M."/>
            <person name="Boedeker C."/>
            <person name="Pinto D."/>
            <person name="Vollmers J."/>
            <person name="Rivas-Marin E."/>
            <person name="Kohn T."/>
            <person name="Peeters S.H."/>
            <person name="Heuer A."/>
            <person name="Rast P."/>
            <person name="Oberbeckmann S."/>
            <person name="Bunk B."/>
            <person name="Jeske O."/>
            <person name="Meyerdierks A."/>
            <person name="Storesund J.E."/>
            <person name="Kallscheuer N."/>
            <person name="Luecker S."/>
            <person name="Lage O.M."/>
            <person name="Pohl T."/>
            <person name="Merkel B.J."/>
            <person name="Hornburger P."/>
            <person name="Mueller R.-W."/>
            <person name="Bruemmer F."/>
            <person name="Labrenz M."/>
            <person name="Spormann A.M."/>
            <person name="Op den Camp H."/>
            <person name="Overmann J."/>
            <person name="Amann R."/>
            <person name="Jetten M.S.M."/>
            <person name="Mascher T."/>
            <person name="Medema M.H."/>
            <person name="Devos D.P."/>
            <person name="Kaster A.-K."/>
            <person name="Ovreas L."/>
            <person name="Rohde M."/>
            <person name="Galperin M.Y."/>
            <person name="Jogler C."/>
        </authorList>
    </citation>
    <scope>NUCLEOTIDE SEQUENCE [LARGE SCALE GENOMIC DNA]</scope>
    <source>
        <strain evidence="1 2">Pan216</strain>
    </source>
</reference>
<evidence type="ECO:0000313" key="2">
    <source>
        <dbReference type="Proteomes" id="UP000317093"/>
    </source>
</evidence>
<sequence>MLWIGCEMTSIWSRFKWRVSGALIRLHLLAISQRHPENVKERHARFLARVSPCLHRVACVALIAWMPAILIGCGGDRSGPARFSVSGNVTLNGEPLPAGVIRFTPDRGKGNSGPETIVEFTEGTYKTPTGKGVVPGPHVVSITGYDRLPEEETMFQTLVSDHRQSVSFPEEETIQDFAITVEATPKK</sequence>
<dbReference type="EMBL" id="CP036279">
    <property type="protein sequence ID" value="QDU60327.1"/>
    <property type="molecule type" value="Genomic_DNA"/>
</dbReference>
<dbReference type="KEGG" id="knv:Pan216_11660"/>